<evidence type="ECO:0000313" key="1">
    <source>
        <dbReference type="EMBL" id="KAK8761193.1"/>
    </source>
</evidence>
<proteinExistence type="predicted"/>
<protein>
    <submittedName>
        <fullName evidence="1">Uncharacterized protein</fullName>
    </submittedName>
</protein>
<accession>A0AAQ4DFF3</accession>
<name>A0AAQ4DFF3_AMBAM</name>
<keyword evidence="2" id="KW-1185">Reference proteome</keyword>
<comment type="caution">
    <text evidence="1">The sequence shown here is derived from an EMBL/GenBank/DDBJ whole genome shotgun (WGS) entry which is preliminary data.</text>
</comment>
<evidence type="ECO:0000313" key="2">
    <source>
        <dbReference type="Proteomes" id="UP001321473"/>
    </source>
</evidence>
<dbReference type="AlphaFoldDB" id="A0AAQ4DFF3"/>
<dbReference type="EMBL" id="JARKHS020031445">
    <property type="protein sequence ID" value="KAK8761193.1"/>
    <property type="molecule type" value="Genomic_DNA"/>
</dbReference>
<reference evidence="1 2" key="1">
    <citation type="journal article" date="2023" name="Arcadia Sci">
        <title>De novo assembly of a long-read Amblyomma americanum tick genome.</title>
        <authorList>
            <person name="Chou S."/>
            <person name="Poskanzer K.E."/>
            <person name="Rollins M."/>
            <person name="Thuy-Boun P.S."/>
        </authorList>
    </citation>
    <scope>NUCLEOTIDE SEQUENCE [LARGE SCALE GENOMIC DNA]</scope>
    <source>
        <strain evidence="1">F_SG_1</strain>
        <tissue evidence="1">Salivary glands</tissue>
    </source>
</reference>
<gene>
    <name evidence="1" type="ORF">V5799_027543</name>
</gene>
<sequence>MTITQLFKTDLSLSRIALRKAPSTEDLGEKQEETSYHSKHQKSALFWDEFTPSHFRTDSSLFRTVLTVGMVAWMTMSPSRKIMD</sequence>
<organism evidence="1 2">
    <name type="scientific">Amblyomma americanum</name>
    <name type="common">Lone star tick</name>
    <dbReference type="NCBI Taxonomy" id="6943"/>
    <lineage>
        <taxon>Eukaryota</taxon>
        <taxon>Metazoa</taxon>
        <taxon>Ecdysozoa</taxon>
        <taxon>Arthropoda</taxon>
        <taxon>Chelicerata</taxon>
        <taxon>Arachnida</taxon>
        <taxon>Acari</taxon>
        <taxon>Parasitiformes</taxon>
        <taxon>Ixodida</taxon>
        <taxon>Ixodoidea</taxon>
        <taxon>Ixodidae</taxon>
        <taxon>Amblyomminae</taxon>
        <taxon>Amblyomma</taxon>
    </lineage>
</organism>
<dbReference type="Proteomes" id="UP001321473">
    <property type="component" value="Unassembled WGS sequence"/>
</dbReference>